<gene>
    <name evidence="5" type="ORF">R9Z33_12030</name>
</gene>
<dbReference type="Pfam" id="PF00990">
    <property type="entry name" value="GGDEF"/>
    <property type="match status" value="1"/>
</dbReference>
<dbReference type="SUPFAM" id="SSF55073">
    <property type="entry name" value="Nucleotide cyclase"/>
    <property type="match status" value="1"/>
</dbReference>
<evidence type="ECO:0000256" key="3">
    <source>
        <dbReference type="SAM" id="Phobius"/>
    </source>
</evidence>
<evidence type="ECO:0000256" key="2">
    <source>
        <dbReference type="ARBA" id="ARBA00034247"/>
    </source>
</evidence>
<name>A0ABZ0PQ18_9PROT</name>
<dbReference type="InterPro" id="IPR029787">
    <property type="entry name" value="Nucleotide_cyclase"/>
</dbReference>
<keyword evidence="5" id="KW-0548">Nucleotidyltransferase</keyword>
<keyword evidence="3" id="KW-0812">Transmembrane</keyword>
<dbReference type="PANTHER" id="PTHR45138:SF9">
    <property type="entry name" value="DIGUANYLATE CYCLASE DGCM-RELATED"/>
    <property type="match status" value="1"/>
</dbReference>
<feature type="transmembrane region" description="Helical" evidence="3">
    <location>
        <begin position="78"/>
        <end position="95"/>
    </location>
</feature>
<dbReference type="PROSITE" id="PS50887">
    <property type="entry name" value="GGDEF"/>
    <property type="match status" value="1"/>
</dbReference>
<dbReference type="InterPro" id="IPR043128">
    <property type="entry name" value="Rev_trsase/Diguanyl_cyclase"/>
</dbReference>
<feature type="domain" description="GGDEF" evidence="4">
    <location>
        <begin position="142"/>
        <end position="275"/>
    </location>
</feature>
<keyword evidence="3" id="KW-0472">Membrane</keyword>
<dbReference type="EMBL" id="CP137852">
    <property type="protein sequence ID" value="WPB87581.1"/>
    <property type="molecule type" value="Genomic_DNA"/>
</dbReference>
<dbReference type="NCBIfam" id="TIGR00254">
    <property type="entry name" value="GGDEF"/>
    <property type="match status" value="1"/>
</dbReference>
<sequence length="275" mass="29299">MNLDDELFLASRVALAGLCFYAALVGWRMGMGYTSRPDHRFRGLAGAALMVLVGLLHLGSGLDEGIRKAGIRVELINWVWLAVDFLVPLFFLRMAHAFAARDRLEAELAEAAAHDPLTGLPNRMGFARLAEAALARAARQGQPSVAVMLDIDHFKSVNDGWGHAAGDTLLKGVARAAQGAIRREDALGRVGGEEFALVLPGLTPSEALPLVNRLREAITEIVPHPGAPARRLTLSAGIAAIESSDVLALERGFQAADQALYAAKEGGRDQARIAG</sequence>
<dbReference type="GO" id="GO:0052621">
    <property type="term" value="F:diguanylate cyclase activity"/>
    <property type="evidence" value="ECO:0007669"/>
    <property type="project" value="UniProtKB-EC"/>
</dbReference>
<reference evidence="5 6" key="1">
    <citation type="submission" date="2023-11" db="EMBL/GenBank/DDBJ databases">
        <title>Arctic aerobic anoxygenic photoheterotroph Sediminicoccus rosea KRV36 adapts its photosynthesis to long days of polar summer.</title>
        <authorList>
            <person name="Tomasch J."/>
            <person name="Kopejtka K."/>
            <person name="Bily T."/>
            <person name="Gardiner A.T."/>
            <person name="Gardian Z."/>
            <person name="Shivaramu S."/>
            <person name="Koblizek M."/>
            <person name="Engelhardt F."/>
            <person name="Kaftan D."/>
        </authorList>
    </citation>
    <scope>NUCLEOTIDE SEQUENCE [LARGE SCALE GENOMIC DNA]</scope>
    <source>
        <strain evidence="5 6">R-30</strain>
    </source>
</reference>
<feature type="transmembrane region" description="Helical" evidence="3">
    <location>
        <begin position="12"/>
        <end position="29"/>
    </location>
</feature>
<dbReference type="CDD" id="cd01949">
    <property type="entry name" value="GGDEF"/>
    <property type="match status" value="1"/>
</dbReference>
<dbReference type="RefSeq" id="WP_318651533.1">
    <property type="nucleotide sequence ID" value="NZ_CP137852.1"/>
</dbReference>
<feature type="transmembrane region" description="Helical" evidence="3">
    <location>
        <begin position="41"/>
        <end position="58"/>
    </location>
</feature>
<organism evidence="5 6">
    <name type="scientific">Sediminicoccus rosea</name>
    <dbReference type="NCBI Taxonomy" id="1225128"/>
    <lineage>
        <taxon>Bacteria</taxon>
        <taxon>Pseudomonadati</taxon>
        <taxon>Pseudomonadota</taxon>
        <taxon>Alphaproteobacteria</taxon>
        <taxon>Acetobacterales</taxon>
        <taxon>Roseomonadaceae</taxon>
        <taxon>Sediminicoccus</taxon>
    </lineage>
</organism>
<keyword evidence="6" id="KW-1185">Reference proteome</keyword>
<dbReference type="PANTHER" id="PTHR45138">
    <property type="entry name" value="REGULATORY COMPONENTS OF SENSORY TRANSDUCTION SYSTEM"/>
    <property type="match status" value="1"/>
</dbReference>
<dbReference type="Gene3D" id="3.30.70.270">
    <property type="match status" value="1"/>
</dbReference>
<evidence type="ECO:0000313" key="5">
    <source>
        <dbReference type="EMBL" id="WPB87581.1"/>
    </source>
</evidence>
<dbReference type="SMART" id="SM00267">
    <property type="entry name" value="GGDEF"/>
    <property type="match status" value="1"/>
</dbReference>
<dbReference type="InterPro" id="IPR050469">
    <property type="entry name" value="Diguanylate_Cyclase"/>
</dbReference>
<proteinExistence type="predicted"/>
<comment type="catalytic activity">
    <reaction evidence="2">
        <text>2 GTP = 3',3'-c-di-GMP + 2 diphosphate</text>
        <dbReference type="Rhea" id="RHEA:24898"/>
        <dbReference type="ChEBI" id="CHEBI:33019"/>
        <dbReference type="ChEBI" id="CHEBI:37565"/>
        <dbReference type="ChEBI" id="CHEBI:58805"/>
        <dbReference type="EC" id="2.7.7.65"/>
    </reaction>
</comment>
<evidence type="ECO:0000313" key="6">
    <source>
        <dbReference type="Proteomes" id="UP001305521"/>
    </source>
</evidence>
<protein>
    <recommendedName>
        <fullName evidence="1">diguanylate cyclase</fullName>
        <ecNumber evidence="1">2.7.7.65</ecNumber>
    </recommendedName>
</protein>
<accession>A0ABZ0PQ18</accession>
<evidence type="ECO:0000256" key="1">
    <source>
        <dbReference type="ARBA" id="ARBA00012528"/>
    </source>
</evidence>
<evidence type="ECO:0000259" key="4">
    <source>
        <dbReference type="PROSITE" id="PS50887"/>
    </source>
</evidence>
<keyword evidence="3" id="KW-1133">Transmembrane helix</keyword>
<keyword evidence="5" id="KW-0808">Transferase</keyword>
<dbReference type="EC" id="2.7.7.65" evidence="1"/>
<dbReference type="InterPro" id="IPR000160">
    <property type="entry name" value="GGDEF_dom"/>
</dbReference>
<dbReference type="Proteomes" id="UP001305521">
    <property type="component" value="Chromosome"/>
</dbReference>